<dbReference type="EC" id="2.4.99.24" evidence="4"/>
<dbReference type="eggNOG" id="COG0859">
    <property type="taxonomic scope" value="Bacteria"/>
</dbReference>
<dbReference type="OrthoDB" id="9797795at2"/>
<gene>
    <name evidence="6" type="ordered locus">Marme_3280</name>
</gene>
<evidence type="ECO:0000256" key="1">
    <source>
        <dbReference type="ARBA" id="ARBA00022676"/>
    </source>
</evidence>
<reference evidence="6 7" key="1">
    <citation type="journal article" date="2012" name="Stand. Genomic Sci.">
        <title>Complete genome sequence of the melanogenic marine bacterium Marinomonas mediterranea type strain (MMB-1(T)).</title>
        <authorList>
            <person name="Lucas-Elio P."/>
            <person name="Goodwin L."/>
            <person name="Woyke T."/>
            <person name="Pitluck S."/>
            <person name="Nolan M."/>
            <person name="Kyrpides N.C."/>
            <person name="Detter J.C."/>
            <person name="Copeland A."/>
            <person name="Teshima H."/>
            <person name="Bruce D."/>
            <person name="Detter C."/>
            <person name="Tapia R."/>
            <person name="Han S."/>
            <person name="Land M.L."/>
            <person name="Ivanova N."/>
            <person name="Mikhailova N."/>
            <person name="Johnston A.W."/>
            <person name="Sanchez-Amat A."/>
        </authorList>
    </citation>
    <scope>NUCLEOTIDE SEQUENCE [LARGE SCALE GENOMIC DNA]</scope>
    <source>
        <strain evidence="7">ATCC 700492 / JCM 21426 / NBRC 103028 / MMB-1</strain>
    </source>
</reference>
<dbReference type="PANTHER" id="PTHR30160:SF7">
    <property type="entry name" value="ADP-HEPTOSE--LPS HEPTOSYLTRANSFERASE 2"/>
    <property type="match status" value="1"/>
</dbReference>
<comment type="similarity">
    <text evidence="3">Belongs to the glycosyltransferase 9 family.</text>
</comment>
<dbReference type="PANTHER" id="PTHR30160">
    <property type="entry name" value="TETRAACYLDISACCHARIDE 4'-KINASE-RELATED"/>
    <property type="match status" value="1"/>
</dbReference>
<protein>
    <recommendedName>
        <fullName evidence="4">lipopolysaccharide heptosyltransferase II</fullName>
        <ecNumber evidence="4">2.4.99.24</ecNumber>
    </recommendedName>
</protein>
<dbReference type="SUPFAM" id="SSF53756">
    <property type="entry name" value="UDP-Glycosyltransferase/glycogen phosphorylase"/>
    <property type="match status" value="1"/>
</dbReference>
<comment type="catalytic activity">
    <reaction evidence="5">
        <text>an L-alpha-D-Hep-(1-&gt;5)-[alpha-Kdo-(2-&gt;4)]-alpha-Kdo-(2-&gt;6)-lipid A + ADP-L-glycero-beta-D-manno-heptose = an L-alpha-D-Hep-(1-&gt;3)-L-alpha-D-Hep-(1-&gt;5)-[alpha-Kdo-(2-&gt;4)]-alpha-Kdo-(2-&gt;6)-lipid A + ADP + H(+)</text>
        <dbReference type="Rhea" id="RHEA:74071"/>
        <dbReference type="ChEBI" id="CHEBI:15378"/>
        <dbReference type="ChEBI" id="CHEBI:61506"/>
        <dbReference type="ChEBI" id="CHEBI:193068"/>
        <dbReference type="ChEBI" id="CHEBI:193069"/>
        <dbReference type="ChEBI" id="CHEBI:456216"/>
        <dbReference type="EC" id="2.4.99.24"/>
    </reaction>
</comment>
<dbReference type="CDD" id="cd03789">
    <property type="entry name" value="GT9_LPS_heptosyltransferase"/>
    <property type="match status" value="1"/>
</dbReference>
<dbReference type="InterPro" id="IPR051199">
    <property type="entry name" value="LPS_LOS_Heptosyltrfase"/>
</dbReference>
<dbReference type="AlphaFoldDB" id="F2K455"/>
<evidence type="ECO:0000256" key="2">
    <source>
        <dbReference type="ARBA" id="ARBA00022679"/>
    </source>
</evidence>
<keyword evidence="7" id="KW-1185">Reference proteome</keyword>
<dbReference type="GO" id="GO:0009244">
    <property type="term" value="P:lipopolysaccharide core region biosynthetic process"/>
    <property type="evidence" value="ECO:0007669"/>
    <property type="project" value="TreeGrafter"/>
</dbReference>
<dbReference type="EMBL" id="CP002583">
    <property type="protein sequence ID" value="ADZ92496.1"/>
    <property type="molecule type" value="Genomic_DNA"/>
</dbReference>
<dbReference type="Proteomes" id="UP000001062">
    <property type="component" value="Chromosome"/>
</dbReference>
<name>F2K455_MARM1</name>
<evidence type="ECO:0000256" key="3">
    <source>
        <dbReference type="ARBA" id="ARBA00043995"/>
    </source>
</evidence>
<dbReference type="GO" id="GO:0005829">
    <property type="term" value="C:cytosol"/>
    <property type="evidence" value="ECO:0007669"/>
    <property type="project" value="TreeGrafter"/>
</dbReference>
<dbReference type="STRING" id="717774.Marme_3280"/>
<dbReference type="PATRIC" id="fig|717774.3.peg.3375"/>
<keyword evidence="1" id="KW-0328">Glycosyltransferase</keyword>
<dbReference type="Pfam" id="PF01075">
    <property type="entry name" value="Glyco_transf_9"/>
    <property type="match status" value="1"/>
</dbReference>
<dbReference type="NCBIfam" id="TIGR02195">
    <property type="entry name" value="heptsyl_trn_II"/>
    <property type="match status" value="1"/>
</dbReference>
<keyword evidence="2 6" id="KW-0808">Transferase</keyword>
<sequence>MTKYLIVGPSWVGDMVMAQSLFIRLKDIEPDCIIDVIGPNWSAPILARMPEVRNAISLPTGHGEWGISTRRNLGKSLRAEKYDKSITIPRSWKSALVPFFASIPHRVGFHGEQRYILLNERRKLDKSILNQTVKRFVSLGEELHNAYPPTSLPEPKLTVNSDNQANLYTTLGLSDRPAIALMAGAEFGPSKQWPISHFREVAKAALQKGYQVWTLGGPKDSEDGDRILEELGEEAINLCGKTKLVDAIDLLGAADIAVSNDSGLMHVAAAVGTKVHGIYGSTSELFTPPLTDNKIIHNLHLDCSPCFKRQCPLGHTNCQTNLPASDVIQYITPSLSET</sequence>
<dbReference type="HOGENOM" id="CLU_038371_7_0_6"/>
<dbReference type="InterPro" id="IPR011910">
    <property type="entry name" value="RfaF"/>
</dbReference>
<evidence type="ECO:0000256" key="5">
    <source>
        <dbReference type="ARBA" id="ARBA00047503"/>
    </source>
</evidence>
<accession>F2K455</accession>
<dbReference type="FunFam" id="3.40.50.2000:FF:000023">
    <property type="entry name" value="ADP-heptose--LPS heptosyltransferase II"/>
    <property type="match status" value="1"/>
</dbReference>
<proteinExistence type="inferred from homology"/>
<evidence type="ECO:0000313" key="6">
    <source>
        <dbReference type="EMBL" id="ADZ92496.1"/>
    </source>
</evidence>
<evidence type="ECO:0000313" key="7">
    <source>
        <dbReference type="Proteomes" id="UP000001062"/>
    </source>
</evidence>
<dbReference type="GO" id="GO:0008713">
    <property type="term" value="F:ADP-heptose-lipopolysaccharide heptosyltransferase activity"/>
    <property type="evidence" value="ECO:0007669"/>
    <property type="project" value="UniProtKB-EC"/>
</dbReference>
<evidence type="ECO:0000256" key="4">
    <source>
        <dbReference type="ARBA" id="ARBA00044042"/>
    </source>
</evidence>
<dbReference type="InterPro" id="IPR002201">
    <property type="entry name" value="Glyco_trans_9"/>
</dbReference>
<organism evidence="6 7">
    <name type="scientific">Marinomonas mediterranea (strain ATCC 700492 / JCM 21426 / NBRC 103028 / MMB-1)</name>
    <dbReference type="NCBI Taxonomy" id="717774"/>
    <lineage>
        <taxon>Bacteria</taxon>
        <taxon>Pseudomonadati</taxon>
        <taxon>Pseudomonadota</taxon>
        <taxon>Gammaproteobacteria</taxon>
        <taxon>Oceanospirillales</taxon>
        <taxon>Oceanospirillaceae</taxon>
        <taxon>Marinomonas</taxon>
    </lineage>
</organism>
<dbReference type="Gene3D" id="3.40.50.2000">
    <property type="entry name" value="Glycogen Phosphorylase B"/>
    <property type="match status" value="2"/>
</dbReference>
<dbReference type="KEGG" id="mme:Marme_3280"/>
<dbReference type="RefSeq" id="WP_013662398.1">
    <property type="nucleotide sequence ID" value="NC_015276.1"/>
</dbReference>